<dbReference type="InterPro" id="IPR036291">
    <property type="entry name" value="NAD(P)-bd_dom_sf"/>
</dbReference>
<evidence type="ECO:0000313" key="3">
    <source>
        <dbReference type="Proteomes" id="UP001253848"/>
    </source>
</evidence>
<protein>
    <submittedName>
        <fullName evidence="2">Gfo/Idh/MocA family oxidoreductase</fullName>
    </submittedName>
</protein>
<dbReference type="RefSeq" id="WP_311499899.1">
    <property type="nucleotide sequence ID" value="NZ_JAVRHN010000006.1"/>
</dbReference>
<organism evidence="2 3">
    <name type="scientific">Autumnicola psychrophila</name>
    <dbReference type="NCBI Taxonomy" id="3075592"/>
    <lineage>
        <taxon>Bacteria</taxon>
        <taxon>Pseudomonadati</taxon>
        <taxon>Bacteroidota</taxon>
        <taxon>Flavobacteriia</taxon>
        <taxon>Flavobacteriales</taxon>
        <taxon>Flavobacteriaceae</taxon>
        <taxon>Autumnicola</taxon>
    </lineage>
</organism>
<accession>A0ABU3DSA4</accession>
<proteinExistence type="predicted"/>
<evidence type="ECO:0000313" key="2">
    <source>
        <dbReference type="EMBL" id="MDT0686575.1"/>
    </source>
</evidence>
<keyword evidence="3" id="KW-1185">Reference proteome</keyword>
<feature type="domain" description="Gfo/Idh/MocA-like oxidoreductase N-terminal" evidence="1">
    <location>
        <begin position="56"/>
        <end position="141"/>
    </location>
</feature>
<sequence>MVKKLKIGVIGMSEGNGHPYSWSAIFNGYDPEAMKDCPFHVIPEYLSKQNFPEDSLSEYGEVTHIWTQDKEVSKHIAAAAKIENVVENIEDMIGEVDAVLLARDDAENHPEMSRPFLEAGLPVFIDKPFALSMKDAQEMLSWSTFESQIYTCSAIRFAEEMKLDDEEKKELGSIHYIEASIGKYWDTYAIHLLDPIVTMFPERGDLLEVKAVKNGEIHLTLIKWKNLSAYIKVTGTVKSPFAITFYGTEKSITKKFSSTYSSFKRSLYEFVQQVNTKKQLIPTGQTLELVKIIEMGRV</sequence>
<dbReference type="EMBL" id="JAVRHN010000006">
    <property type="protein sequence ID" value="MDT0686575.1"/>
    <property type="molecule type" value="Genomic_DNA"/>
</dbReference>
<gene>
    <name evidence="2" type="ORF">RM541_09360</name>
</gene>
<dbReference type="Proteomes" id="UP001253848">
    <property type="component" value="Unassembled WGS sequence"/>
</dbReference>
<evidence type="ECO:0000259" key="1">
    <source>
        <dbReference type="Pfam" id="PF01408"/>
    </source>
</evidence>
<dbReference type="SUPFAM" id="SSF51735">
    <property type="entry name" value="NAD(P)-binding Rossmann-fold domains"/>
    <property type="match status" value="1"/>
</dbReference>
<name>A0ABU3DSA4_9FLAO</name>
<reference evidence="2 3" key="1">
    <citation type="submission" date="2023-09" db="EMBL/GenBank/DDBJ databases">
        <authorList>
            <person name="Rey-Velasco X."/>
        </authorList>
    </citation>
    <scope>NUCLEOTIDE SEQUENCE [LARGE SCALE GENOMIC DNA]</scope>
    <source>
        <strain evidence="2 3">F225</strain>
    </source>
</reference>
<dbReference type="Pfam" id="PF01408">
    <property type="entry name" value="GFO_IDH_MocA"/>
    <property type="match status" value="1"/>
</dbReference>
<comment type="caution">
    <text evidence="2">The sequence shown here is derived from an EMBL/GenBank/DDBJ whole genome shotgun (WGS) entry which is preliminary data.</text>
</comment>
<dbReference type="Gene3D" id="3.40.50.720">
    <property type="entry name" value="NAD(P)-binding Rossmann-like Domain"/>
    <property type="match status" value="1"/>
</dbReference>
<dbReference type="InterPro" id="IPR000683">
    <property type="entry name" value="Gfo/Idh/MocA-like_OxRdtase_N"/>
</dbReference>